<dbReference type="AlphaFoldDB" id="A0A9W8E334"/>
<proteinExistence type="inferred from homology"/>
<organism evidence="4 5">
    <name type="scientific">Dispira parvispora</name>
    <dbReference type="NCBI Taxonomy" id="1520584"/>
    <lineage>
        <taxon>Eukaryota</taxon>
        <taxon>Fungi</taxon>
        <taxon>Fungi incertae sedis</taxon>
        <taxon>Zoopagomycota</taxon>
        <taxon>Kickxellomycotina</taxon>
        <taxon>Dimargaritomycetes</taxon>
        <taxon>Dimargaritales</taxon>
        <taxon>Dimargaritaceae</taxon>
        <taxon>Dispira</taxon>
    </lineage>
</organism>
<dbReference type="PANTHER" id="PTHR14359:SF6">
    <property type="entry name" value="PHOSPHOPANTOTHENOYLCYSTEINE DECARBOXYLASE"/>
    <property type="match status" value="1"/>
</dbReference>
<reference evidence="4" key="1">
    <citation type="submission" date="2022-07" db="EMBL/GenBank/DDBJ databases">
        <title>Phylogenomic reconstructions and comparative analyses of Kickxellomycotina fungi.</title>
        <authorList>
            <person name="Reynolds N.K."/>
            <person name="Stajich J.E."/>
            <person name="Barry K."/>
            <person name="Grigoriev I.V."/>
            <person name="Crous P."/>
            <person name="Smith M.E."/>
        </authorList>
    </citation>
    <scope>NUCLEOTIDE SEQUENCE</scope>
    <source>
        <strain evidence="4">RSA 1196</strain>
    </source>
</reference>
<dbReference type="PANTHER" id="PTHR14359">
    <property type="entry name" value="HOMO-OLIGOMERIC FLAVIN CONTAINING CYS DECARBOXYLASE FAMILY"/>
    <property type="match status" value="1"/>
</dbReference>
<dbReference type="Pfam" id="PF02441">
    <property type="entry name" value="Flavoprotein"/>
    <property type="match status" value="1"/>
</dbReference>
<dbReference type="InterPro" id="IPR003382">
    <property type="entry name" value="Flavoprotein"/>
</dbReference>
<comment type="similarity">
    <text evidence="2">Belongs to the HFCD (homooligomeric flavin containing Cys decarboxylase) superfamily.</text>
</comment>
<dbReference type="OrthoDB" id="1532798at2759"/>
<dbReference type="Proteomes" id="UP001150925">
    <property type="component" value="Unassembled WGS sequence"/>
</dbReference>
<accession>A0A9W8E334</accession>
<dbReference type="GO" id="GO:0010181">
    <property type="term" value="F:FMN binding"/>
    <property type="evidence" value="ECO:0007669"/>
    <property type="project" value="TreeGrafter"/>
</dbReference>
<evidence type="ECO:0000259" key="3">
    <source>
        <dbReference type="Pfam" id="PF02441"/>
    </source>
</evidence>
<feature type="domain" description="Flavoprotein" evidence="3">
    <location>
        <begin position="7"/>
        <end position="180"/>
    </location>
</feature>
<evidence type="ECO:0000256" key="1">
    <source>
        <dbReference type="ARBA" id="ARBA00022993"/>
    </source>
</evidence>
<protein>
    <recommendedName>
        <fullName evidence="3">Flavoprotein domain-containing protein</fullName>
    </recommendedName>
</protein>
<gene>
    <name evidence="4" type="ORF">IWQ62_003238</name>
</gene>
<keyword evidence="5" id="KW-1185">Reference proteome</keyword>
<dbReference type="InterPro" id="IPR036551">
    <property type="entry name" value="Flavin_trans-like"/>
</dbReference>
<evidence type="ECO:0000313" key="5">
    <source>
        <dbReference type="Proteomes" id="UP001150925"/>
    </source>
</evidence>
<feature type="non-terminal residue" evidence="4">
    <location>
        <position position="210"/>
    </location>
</feature>
<dbReference type="GO" id="GO:0015937">
    <property type="term" value="P:coenzyme A biosynthetic process"/>
    <property type="evidence" value="ECO:0007669"/>
    <property type="project" value="UniProtKB-KW"/>
</dbReference>
<comment type="caution">
    <text evidence="4">The sequence shown here is derived from an EMBL/GenBank/DDBJ whole genome shotgun (WGS) entry which is preliminary data.</text>
</comment>
<evidence type="ECO:0000313" key="4">
    <source>
        <dbReference type="EMBL" id="KAJ1963379.1"/>
    </source>
</evidence>
<dbReference type="EMBL" id="JANBPY010000833">
    <property type="protein sequence ID" value="KAJ1963379.1"/>
    <property type="molecule type" value="Genomic_DNA"/>
</dbReference>
<dbReference type="GO" id="GO:0004633">
    <property type="term" value="F:phosphopantothenoylcysteine decarboxylase activity"/>
    <property type="evidence" value="ECO:0007669"/>
    <property type="project" value="TreeGrafter"/>
</dbReference>
<dbReference type="Gene3D" id="3.40.50.1950">
    <property type="entry name" value="Flavin prenyltransferase-like"/>
    <property type="match status" value="1"/>
</dbReference>
<name>A0A9W8E334_9FUNG</name>
<dbReference type="SUPFAM" id="SSF52507">
    <property type="entry name" value="Homo-oligomeric flavin-containing Cys decarboxylases, HFCD"/>
    <property type="match status" value="1"/>
</dbReference>
<sequence length="210" mass="22994">MTPPQLNVLIGATGSVASIKVPELVQGFRALGDHVNVCVVATHPALHFFALDQLLLAPDQPCSEPLLSPPLVTRTESKTADTIVEWSPQSVLYTDKEEWDLWNQKGDPVLHIELRKWADVFVIAPLDANTLGKLANGLCDNLLTSIVRAWDFTRKPCIVCPAMNTYMWDHPFTSKHLGTLTQELGCQVIPPVRKTLACGDTGMGAMENPG</sequence>
<evidence type="ECO:0000256" key="2">
    <source>
        <dbReference type="ARBA" id="ARBA00038350"/>
    </source>
</evidence>
<dbReference type="GO" id="GO:0071513">
    <property type="term" value="C:phosphopantothenoylcysteine decarboxylase complex"/>
    <property type="evidence" value="ECO:0007669"/>
    <property type="project" value="TreeGrafter"/>
</dbReference>
<keyword evidence="1" id="KW-0173">Coenzyme A biosynthesis</keyword>